<evidence type="ECO:0008006" key="4">
    <source>
        <dbReference type="Google" id="ProtNLM"/>
    </source>
</evidence>
<sequence>MTSSSSSSQLPPVAPQVLAAAVEELTARLRKRLDAAIERVPDLSMTTEGGALAIAFAEDAVVTLAPGPNGAVSSPDEARCGCLLAPRCLHRAAALGACPIADPDLLEPQGEDPGAAGWDSPAPLVSEAAAASGSRGPGTPGPGTPESEAGPRVAPPTAPEAATTGSAASAGSAACASRAPGSPAHGPTAPGSQVAQTSPGPGSAADASSAPATATVPSAARRAAACGLWAAAAAVLVAGAPGAGAVLQAELLRAAHTARLAGLLRAEASALRVVRGLRAARDRHDGHRLADLVAALHELLLTTARLRAADPDPSLIGTARRAYQPGGALKVYGICREPVISATGYGGVVTHLVTEDGRRFTVSDVKPGGPARARGAATAPVALCTALDHSQLARGGMLVSGSTVSPDGRLGAGRAVRANPVPGLPWSSGPLASLFGRPLAEAVGARLAGAGGGDPERAETERQEPLGCDLVVVGPAGDHVLAHELTPDAPLIRLVPASSHPDLAHTGNLRLLASRPGIRIRVVGRPDLDRTATLRPLAVGPVPGEEVTLRLPEGWLGRADLGYDRLQGSHLPPRDAEPVHQPPIGPGPDPLADSPLWRVRRLVELAVTGGRRAVAEASRGGTASGEGTALRGAGFRSSAVLAGAFTAEADRRGRDAFGRLTDPDPGDYARAWLAVTTHLAEAERALVRASWTSSATALGRASGTPGPALAATSWATEGVGR</sequence>
<feature type="region of interest" description="Disordered" evidence="1">
    <location>
        <begin position="697"/>
        <end position="721"/>
    </location>
</feature>
<organism evidence="2 3">
    <name type="scientific">Wenjunlia tyrosinilytica</name>
    <dbReference type="NCBI Taxonomy" id="1544741"/>
    <lineage>
        <taxon>Bacteria</taxon>
        <taxon>Bacillati</taxon>
        <taxon>Actinomycetota</taxon>
        <taxon>Actinomycetes</taxon>
        <taxon>Kitasatosporales</taxon>
        <taxon>Streptomycetaceae</taxon>
        <taxon>Wenjunlia</taxon>
    </lineage>
</organism>
<feature type="compositionally biased region" description="Low complexity" evidence="1">
    <location>
        <begin position="159"/>
        <end position="184"/>
    </location>
</feature>
<evidence type="ECO:0000313" key="3">
    <source>
        <dbReference type="Proteomes" id="UP000641932"/>
    </source>
</evidence>
<feature type="region of interest" description="Disordered" evidence="1">
    <location>
        <begin position="127"/>
        <end position="210"/>
    </location>
</feature>
<feature type="compositionally biased region" description="Pro residues" evidence="1">
    <location>
        <begin position="580"/>
        <end position="589"/>
    </location>
</feature>
<dbReference type="Proteomes" id="UP000641932">
    <property type="component" value="Unassembled WGS sequence"/>
</dbReference>
<comment type="caution">
    <text evidence="2">The sequence shown here is derived from an EMBL/GenBank/DDBJ whole genome shotgun (WGS) entry which is preliminary data.</text>
</comment>
<feature type="compositionally biased region" description="Low complexity" evidence="1">
    <location>
        <begin position="198"/>
        <end position="210"/>
    </location>
</feature>
<name>A0A917ZJP3_9ACTN</name>
<evidence type="ECO:0000313" key="2">
    <source>
        <dbReference type="EMBL" id="GGO84356.1"/>
    </source>
</evidence>
<keyword evidence="3" id="KW-1185">Reference proteome</keyword>
<evidence type="ECO:0000256" key="1">
    <source>
        <dbReference type="SAM" id="MobiDB-lite"/>
    </source>
</evidence>
<proteinExistence type="predicted"/>
<gene>
    <name evidence="2" type="ORF">GCM10012280_15650</name>
</gene>
<feature type="region of interest" description="Disordered" evidence="1">
    <location>
        <begin position="567"/>
        <end position="592"/>
    </location>
</feature>
<protein>
    <recommendedName>
        <fullName evidence="4">SWIM-type domain-containing protein</fullName>
    </recommendedName>
</protein>
<reference evidence="2" key="1">
    <citation type="journal article" date="2014" name="Int. J. Syst. Evol. Microbiol.">
        <title>Complete genome sequence of Corynebacterium casei LMG S-19264T (=DSM 44701T), isolated from a smear-ripened cheese.</title>
        <authorList>
            <consortium name="US DOE Joint Genome Institute (JGI-PGF)"/>
            <person name="Walter F."/>
            <person name="Albersmeier A."/>
            <person name="Kalinowski J."/>
            <person name="Ruckert C."/>
        </authorList>
    </citation>
    <scope>NUCLEOTIDE SEQUENCE</scope>
    <source>
        <strain evidence="2">CGMCC 4.7201</strain>
    </source>
</reference>
<reference evidence="2" key="2">
    <citation type="submission" date="2020-09" db="EMBL/GenBank/DDBJ databases">
        <authorList>
            <person name="Sun Q."/>
            <person name="Zhou Y."/>
        </authorList>
    </citation>
    <scope>NUCLEOTIDE SEQUENCE</scope>
    <source>
        <strain evidence="2">CGMCC 4.7201</strain>
    </source>
</reference>
<accession>A0A917ZJP3</accession>
<dbReference type="EMBL" id="BMMS01000005">
    <property type="protein sequence ID" value="GGO84356.1"/>
    <property type="molecule type" value="Genomic_DNA"/>
</dbReference>
<dbReference type="AlphaFoldDB" id="A0A917ZJP3"/>